<dbReference type="Pfam" id="PF01048">
    <property type="entry name" value="PNP_UDP_1"/>
    <property type="match status" value="1"/>
</dbReference>
<dbReference type="GO" id="GO:0044209">
    <property type="term" value="P:AMP salvage"/>
    <property type="evidence" value="ECO:0007669"/>
    <property type="project" value="InterPro"/>
</dbReference>
<dbReference type="NCBIfam" id="NF006142">
    <property type="entry name" value="PRK08292.1"/>
    <property type="match status" value="1"/>
</dbReference>
<gene>
    <name evidence="1" type="primary">amn</name>
    <name evidence="4" type="ORF">HMPREF9997_02142</name>
</gene>
<reference evidence="4 5" key="1">
    <citation type="submission" date="2012-05" db="EMBL/GenBank/DDBJ databases">
        <authorList>
            <person name="Weinstock G."/>
            <person name="Sodergren E."/>
            <person name="Lobos E.A."/>
            <person name="Fulton L."/>
            <person name="Fulton R."/>
            <person name="Courtney L."/>
            <person name="Fronick C."/>
            <person name="O'Laughlin M."/>
            <person name="Godfrey J."/>
            <person name="Wilson R.M."/>
            <person name="Miner T."/>
            <person name="Farmer C."/>
            <person name="Delehaunty K."/>
            <person name="Cordes M."/>
            <person name="Minx P."/>
            <person name="Tomlinson C."/>
            <person name="Chen J."/>
            <person name="Wollam A."/>
            <person name="Pepin K.H."/>
            <person name="Bhonagiri V."/>
            <person name="Zhang X."/>
            <person name="Suruliraj S."/>
            <person name="Warren W."/>
            <person name="Mitreva M."/>
            <person name="Mardis E.R."/>
            <person name="Wilson R.K."/>
        </authorList>
    </citation>
    <scope>NUCLEOTIDE SEQUENCE [LARGE SCALE GENOMIC DNA]</scope>
    <source>
        <strain evidence="4 5">F0235</strain>
    </source>
</reference>
<sequence>MFFPILETMTFTEHDSAEAAVDALITMYDAVVELAEEALGSGNHELYRNVVYPKLIVDVKQWRPIDRTEPYGYVDHAGRYAAVLSRPRMMRTYLMDMLTRLVTNYPCDIYTCYSDIQVPPVFIDGLENTPQNIGGIGGETGGGSGDSAIPQPSLDFVDDGIVDSAWDAFHSDELPLFHFAPHRFDVACKRIEHYTGIPADGVQQFILFTNYAMHTTEFVKYGLTELGKGDTRYTHMLLPNGEKITANNAATCEYNLDSSYQMPRYDLCTADGDGITIINIGVGPSNAKTITDCLAVLRPECWVMIGHCAGLDGRMRIGDLILGNAYQRRDHILDDRIGVNIPIPAVPEVQRALEASVHAVYGESQDLMRTGTVLSTDDRNWEWHTPHDLWRILRGSTAVAVDMESAALATNGYRYRIPYGTLLAVSDLPLHNVPKLPAAAQAFYSNSKEAHLMCAVRAMETLAANPEKLHTRKLRRTIGEVPFR</sequence>
<dbReference type="GO" id="GO:0005829">
    <property type="term" value="C:cytosol"/>
    <property type="evidence" value="ECO:0007669"/>
    <property type="project" value="TreeGrafter"/>
</dbReference>
<dbReference type="GO" id="GO:0009116">
    <property type="term" value="P:nucleoside metabolic process"/>
    <property type="evidence" value="ECO:0007669"/>
    <property type="project" value="InterPro"/>
</dbReference>
<comment type="function">
    <text evidence="1">Catalyzes the hydrolysis of the N-glycosidic bond of AMP to form adenine and ribose 5-phosphate. Involved in regulation of AMP concentrations.</text>
</comment>
<dbReference type="SUPFAM" id="SSF53167">
    <property type="entry name" value="Purine and uridine phosphorylases"/>
    <property type="match status" value="1"/>
</dbReference>
<evidence type="ECO:0000313" key="5">
    <source>
        <dbReference type="Proteomes" id="UP000010445"/>
    </source>
</evidence>
<dbReference type="Pfam" id="PF10423">
    <property type="entry name" value="AMNp_N"/>
    <property type="match status" value="1"/>
</dbReference>
<accession>L1MD98</accession>
<dbReference type="InterPro" id="IPR000845">
    <property type="entry name" value="Nucleoside_phosphorylase_d"/>
</dbReference>
<feature type="domain" description="Nucleoside phosphorylase" evidence="2">
    <location>
        <begin position="269"/>
        <end position="449"/>
    </location>
</feature>
<dbReference type="InterPro" id="IPR018953">
    <property type="entry name" value="AMP_nucleoside_Pase_N"/>
</dbReference>
<name>L1MD98_9CORY</name>
<protein>
    <recommendedName>
        <fullName evidence="1">AMP nucleosidase</fullName>
        <ecNumber evidence="1">3.2.2.4</ecNumber>
    </recommendedName>
</protein>
<keyword evidence="1" id="KW-0378">Hydrolase</keyword>
<dbReference type="Proteomes" id="UP000010445">
    <property type="component" value="Unassembled WGS sequence"/>
</dbReference>
<dbReference type="GO" id="GO:0008714">
    <property type="term" value="F:AMP nucleosidase activity"/>
    <property type="evidence" value="ECO:0007669"/>
    <property type="project" value="UniProtKB-UniRule"/>
</dbReference>
<dbReference type="Gene3D" id="3.30.1730.10">
    <property type="entry name" value="AMP nucleoside phosphorylase, N-terminal domain"/>
    <property type="match status" value="1"/>
</dbReference>
<feature type="domain" description="AMP nucleoside phosphorylase N-terminal" evidence="3">
    <location>
        <begin position="19"/>
        <end position="171"/>
    </location>
</feature>
<dbReference type="InterPro" id="IPR035994">
    <property type="entry name" value="Nucleoside_phosphorylase_sf"/>
</dbReference>
<dbReference type="EC" id="3.2.2.4" evidence="1"/>
<comment type="catalytic activity">
    <reaction evidence="1">
        <text>AMP + H2O = D-ribose 5-phosphate + adenine</text>
        <dbReference type="Rhea" id="RHEA:20129"/>
        <dbReference type="ChEBI" id="CHEBI:15377"/>
        <dbReference type="ChEBI" id="CHEBI:16708"/>
        <dbReference type="ChEBI" id="CHEBI:78346"/>
        <dbReference type="ChEBI" id="CHEBI:456215"/>
        <dbReference type="EC" id="3.2.2.4"/>
    </reaction>
</comment>
<comment type="caution">
    <text evidence="4">The sequence shown here is derived from an EMBL/GenBank/DDBJ whole genome shotgun (WGS) entry which is preliminary data.</text>
</comment>
<evidence type="ECO:0000313" key="4">
    <source>
        <dbReference type="EMBL" id="EKX88916.1"/>
    </source>
</evidence>
<dbReference type="HOGENOM" id="CLU_026838_1_0_11"/>
<dbReference type="EMBL" id="AMEM01000034">
    <property type="protein sequence ID" value="EKX88916.1"/>
    <property type="molecule type" value="Genomic_DNA"/>
</dbReference>
<dbReference type="PANTHER" id="PTHR43691:SF6">
    <property type="entry name" value="AMP NUCLEOSIDASE"/>
    <property type="match status" value="1"/>
</dbReference>
<dbReference type="PATRIC" id="fig|1035195.3.peg.1920"/>
<proteinExistence type="inferred from homology"/>
<comment type="similarity">
    <text evidence="1">Belongs to the AMP nucleosidase family.</text>
</comment>
<dbReference type="NCBIfam" id="TIGR01717">
    <property type="entry name" value="AMP-nucleosdse"/>
    <property type="match status" value="1"/>
</dbReference>
<evidence type="ECO:0000259" key="2">
    <source>
        <dbReference type="Pfam" id="PF01048"/>
    </source>
</evidence>
<dbReference type="eggNOG" id="COG0775">
    <property type="taxonomic scope" value="Bacteria"/>
</dbReference>
<dbReference type="HAMAP" id="MF_01932">
    <property type="entry name" value="AMP_nucleosidase"/>
    <property type="match status" value="1"/>
</dbReference>
<dbReference type="PANTHER" id="PTHR43691">
    <property type="entry name" value="URIDINE PHOSPHORYLASE"/>
    <property type="match status" value="1"/>
</dbReference>
<dbReference type="AlphaFoldDB" id="L1MD98"/>
<evidence type="ECO:0000259" key="3">
    <source>
        <dbReference type="Pfam" id="PF10423"/>
    </source>
</evidence>
<organism evidence="4 5">
    <name type="scientific">Corynebacterium durum F0235</name>
    <dbReference type="NCBI Taxonomy" id="1035195"/>
    <lineage>
        <taxon>Bacteria</taxon>
        <taxon>Bacillati</taxon>
        <taxon>Actinomycetota</taxon>
        <taxon>Actinomycetes</taxon>
        <taxon>Mycobacteriales</taxon>
        <taxon>Corynebacteriaceae</taxon>
        <taxon>Corynebacterium</taxon>
    </lineage>
</organism>
<dbReference type="InterPro" id="IPR037109">
    <property type="entry name" value="AMP_N_sf"/>
</dbReference>
<keyword evidence="5" id="KW-1185">Reference proteome</keyword>
<dbReference type="Gene3D" id="3.40.50.1580">
    <property type="entry name" value="Nucleoside phosphorylase domain"/>
    <property type="match status" value="1"/>
</dbReference>
<dbReference type="STRING" id="1035195.HMPREF9997_02142"/>
<evidence type="ECO:0000256" key="1">
    <source>
        <dbReference type="HAMAP-Rule" id="MF_01932"/>
    </source>
</evidence>
<dbReference type="InterPro" id="IPR011271">
    <property type="entry name" value="AMP_nucleosidase"/>
</dbReference>